<organism evidence="1">
    <name type="scientific">uncultured Alphaproteobacteria bacterium</name>
    <dbReference type="NCBI Taxonomy" id="91750"/>
    <lineage>
        <taxon>Bacteria</taxon>
        <taxon>Pseudomonadati</taxon>
        <taxon>Pseudomonadota</taxon>
        <taxon>Alphaproteobacteria</taxon>
        <taxon>environmental samples</taxon>
    </lineage>
</organism>
<protein>
    <submittedName>
        <fullName evidence="1">Uncharacterized protein</fullName>
    </submittedName>
</protein>
<proteinExistence type="predicted"/>
<sequence>MARPTGGKPMLSQDIDNLADGFALCVDDGVTFPANTVPHLVATLRDHAAQARALEGAQVAPAARATAEDLPENVVRIAGILHRSGVRTGDTLLASEGPGGAA</sequence>
<gene>
    <name evidence="1" type="ORF">KL86APRO_12550</name>
</gene>
<dbReference type="AlphaFoldDB" id="A0A212KCI8"/>
<accession>A0A212KCI8</accession>
<evidence type="ECO:0000313" key="1">
    <source>
        <dbReference type="EMBL" id="SBW09245.1"/>
    </source>
</evidence>
<reference evidence="1" key="1">
    <citation type="submission" date="2016-04" db="EMBL/GenBank/DDBJ databases">
        <authorList>
            <person name="Evans L.H."/>
            <person name="Alamgir A."/>
            <person name="Owens N."/>
            <person name="Weber N.D."/>
            <person name="Virtaneva K."/>
            <person name="Barbian K."/>
            <person name="Babar A."/>
            <person name="Rosenke K."/>
        </authorList>
    </citation>
    <scope>NUCLEOTIDE SEQUENCE</scope>
    <source>
        <strain evidence="1">86</strain>
    </source>
</reference>
<name>A0A212KCI8_9PROT</name>
<dbReference type="EMBL" id="FLUO01000001">
    <property type="protein sequence ID" value="SBW09245.1"/>
    <property type="molecule type" value="Genomic_DNA"/>
</dbReference>